<name>A0ABP5ANR6_9ACTN</name>
<evidence type="ECO:0000256" key="1">
    <source>
        <dbReference type="SAM" id="MobiDB-lite"/>
    </source>
</evidence>
<sequence>MADTHEAEERPDGQADRREERRSARETARLTKQIRAFAAAHGGGADGQLAYLGARGFRLVLVGADGAWGDLVAARRGAAERAAEQAGVTLHDALDGELAGRMRTGRYEWSRMAGIQVGGPANS</sequence>
<evidence type="ECO:0000313" key="3">
    <source>
        <dbReference type="Proteomes" id="UP001501303"/>
    </source>
</evidence>
<proteinExistence type="predicted"/>
<evidence type="ECO:0000313" key="2">
    <source>
        <dbReference type="EMBL" id="GAA1918771.1"/>
    </source>
</evidence>
<protein>
    <submittedName>
        <fullName evidence="2">Uncharacterized protein</fullName>
    </submittedName>
</protein>
<feature type="region of interest" description="Disordered" evidence="1">
    <location>
        <begin position="1"/>
        <end position="27"/>
    </location>
</feature>
<dbReference type="EMBL" id="BAAAMJ010000030">
    <property type="protein sequence ID" value="GAA1918771.1"/>
    <property type="molecule type" value="Genomic_DNA"/>
</dbReference>
<accession>A0ABP5ANR6</accession>
<dbReference type="Proteomes" id="UP001501303">
    <property type="component" value="Unassembled WGS sequence"/>
</dbReference>
<dbReference type="RefSeq" id="WP_344262378.1">
    <property type="nucleotide sequence ID" value="NZ_BAAAMJ010000030.1"/>
</dbReference>
<gene>
    <name evidence="2" type="ORF">GCM10009716_29470</name>
</gene>
<keyword evidence="3" id="KW-1185">Reference proteome</keyword>
<organism evidence="2 3">
    <name type="scientific">Streptomyces sodiiphilus</name>
    <dbReference type="NCBI Taxonomy" id="226217"/>
    <lineage>
        <taxon>Bacteria</taxon>
        <taxon>Bacillati</taxon>
        <taxon>Actinomycetota</taxon>
        <taxon>Actinomycetes</taxon>
        <taxon>Kitasatosporales</taxon>
        <taxon>Streptomycetaceae</taxon>
        <taxon>Streptomyces</taxon>
    </lineage>
</organism>
<comment type="caution">
    <text evidence="2">The sequence shown here is derived from an EMBL/GenBank/DDBJ whole genome shotgun (WGS) entry which is preliminary data.</text>
</comment>
<reference evidence="3" key="1">
    <citation type="journal article" date="2019" name="Int. J. Syst. Evol. Microbiol.">
        <title>The Global Catalogue of Microorganisms (GCM) 10K type strain sequencing project: providing services to taxonomists for standard genome sequencing and annotation.</title>
        <authorList>
            <consortium name="The Broad Institute Genomics Platform"/>
            <consortium name="The Broad Institute Genome Sequencing Center for Infectious Disease"/>
            <person name="Wu L."/>
            <person name="Ma J."/>
        </authorList>
    </citation>
    <scope>NUCLEOTIDE SEQUENCE [LARGE SCALE GENOMIC DNA]</scope>
    <source>
        <strain evidence="3">JCM 13581</strain>
    </source>
</reference>